<evidence type="ECO:0000313" key="2">
    <source>
        <dbReference type="EMBL" id="GMN25415.1"/>
    </source>
</evidence>
<sequence length="150" mass="16845">MARAEGRGQRAEADSEVPAEGRFHCLGGGFQRNRAVILLLRLRPKILHFSFFYRRSAKPETEPSRSSSSSLLLRPKTPGRAETEPHHQRKNKEEKNQPLFFAPISTLPKPKTPPPEKKLSPRLLPPGTRPSSPATRCNSFRLRVRGSSSV</sequence>
<evidence type="ECO:0000313" key="3">
    <source>
        <dbReference type="Proteomes" id="UP001187192"/>
    </source>
</evidence>
<keyword evidence="3" id="KW-1185">Reference proteome</keyword>
<accession>A0AA87Z4V4</accession>
<feature type="compositionally biased region" description="Polar residues" evidence="1">
    <location>
        <begin position="129"/>
        <end position="138"/>
    </location>
</feature>
<feature type="compositionally biased region" description="Low complexity" evidence="1">
    <location>
        <begin position="64"/>
        <end position="74"/>
    </location>
</feature>
<organism evidence="2 3">
    <name type="scientific">Ficus carica</name>
    <name type="common">Common fig</name>
    <dbReference type="NCBI Taxonomy" id="3494"/>
    <lineage>
        <taxon>Eukaryota</taxon>
        <taxon>Viridiplantae</taxon>
        <taxon>Streptophyta</taxon>
        <taxon>Embryophyta</taxon>
        <taxon>Tracheophyta</taxon>
        <taxon>Spermatophyta</taxon>
        <taxon>Magnoliopsida</taxon>
        <taxon>eudicotyledons</taxon>
        <taxon>Gunneridae</taxon>
        <taxon>Pentapetalae</taxon>
        <taxon>rosids</taxon>
        <taxon>fabids</taxon>
        <taxon>Rosales</taxon>
        <taxon>Moraceae</taxon>
        <taxon>Ficeae</taxon>
        <taxon>Ficus</taxon>
    </lineage>
</organism>
<protein>
    <submittedName>
        <fullName evidence="2">Uncharacterized protein</fullName>
    </submittedName>
</protein>
<name>A0AA87Z4V4_FICCA</name>
<proteinExistence type="predicted"/>
<dbReference type="Proteomes" id="UP001187192">
    <property type="component" value="Unassembled WGS sequence"/>
</dbReference>
<comment type="caution">
    <text evidence="2">The sequence shown here is derived from an EMBL/GenBank/DDBJ whole genome shotgun (WGS) entry which is preliminary data.</text>
</comment>
<evidence type="ECO:0000256" key="1">
    <source>
        <dbReference type="SAM" id="MobiDB-lite"/>
    </source>
</evidence>
<dbReference type="EMBL" id="BTGU01004323">
    <property type="protein sequence ID" value="GMN25415.1"/>
    <property type="molecule type" value="Genomic_DNA"/>
</dbReference>
<dbReference type="AlphaFoldDB" id="A0AA87Z4V4"/>
<feature type="region of interest" description="Disordered" evidence="1">
    <location>
        <begin position="1"/>
        <end position="25"/>
    </location>
</feature>
<reference evidence="2" key="1">
    <citation type="submission" date="2023-07" db="EMBL/GenBank/DDBJ databases">
        <title>draft genome sequence of fig (Ficus carica).</title>
        <authorList>
            <person name="Takahashi T."/>
            <person name="Nishimura K."/>
        </authorList>
    </citation>
    <scope>NUCLEOTIDE SEQUENCE</scope>
</reference>
<feature type="compositionally biased region" description="Basic and acidic residues" evidence="1">
    <location>
        <begin position="1"/>
        <end position="23"/>
    </location>
</feature>
<feature type="region of interest" description="Disordered" evidence="1">
    <location>
        <begin position="57"/>
        <end position="150"/>
    </location>
</feature>
<gene>
    <name evidence="2" type="ORF">TIFTF001_045944</name>
</gene>
<feature type="compositionally biased region" description="Basic and acidic residues" evidence="1">
    <location>
        <begin position="79"/>
        <end position="96"/>
    </location>
</feature>